<reference evidence="3" key="1">
    <citation type="journal article" date="2019" name="Int. J. Syst. Evol. Microbiol.">
        <title>The Global Catalogue of Microorganisms (GCM) 10K type strain sequencing project: providing services to taxonomists for standard genome sequencing and annotation.</title>
        <authorList>
            <consortium name="The Broad Institute Genomics Platform"/>
            <consortium name="The Broad Institute Genome Sequencing Center for Infectious Disease"/>
            <person name="Wu L."/>
            <person name="Ma J."/>
        </authorList>
    </citation>
    <scope>NUCLEOTIDE SEQUENCE [LARGE SCALE GENOMIC DNA]</scope>
    <source>
        <strain evidence="3">JCM 30846</strain>
    </source>
</reference>
<organism evidence="2 3">
    <name type="scientific">Streptomyces tremellae</name>
    <dbReference type="NCBI Taxonomy" id="1124239"/>
    <lineage>
        <taxon>Bacteria</taxon>
        <taxon>Bacillati</taxon>
        <taxon>Actinomycetota</taxon>
        <taxon>Actinomycetes</taxon>
        <taxon>Kitasatosporales</taxon>
        <taxon>Streptomycetaceae</taxon>
        <taxon>Streptomyces</taxon>
    </lineage>
</organism>
<sequence>MDVGARSAERGSDVGADGSGAHNSDFHVGLSISVRETERSVTLRVLSTYLSTIYCLQYGSGGDNPRDGTHTVLLRLFASR</sequence>
<name>A0ABP7E7V9_9ACTN</name>
<dbReference type="Proteomes" id="UP001499884">
    <property type="component" value="Unassembled WGS sequence"/>
</dbReference>
<comment type="caution">
    <text evidence="2">The sequence shown here is derived from an EMBL/GenBank/DDBJ whole genome shotgun (WGS) entry which is preliminary data.</text>
</comment>
<evidence type="ECO:0000256" key="1">
    <source>
        <dbReference type="SAM" id="MobiDB-lite"/>
    </source>
</evidence>
<gene>
    <name evidence="2" type="ORF">GCM10023082_10460</name>
</gene>
<evidence type="ECO:0000313" key="2">
    <source>
        <dbReference type="EMBL" id="GAA3714643.1"/>
    </source>
</evidence>
<protein>
    <submittedName>
        <fullName evidence="2">Uncharacterized protein</fullName>
    </submittedName>
</protein>
<evidence type="ECO:0000313" key="3">
    <source>
        <dbReference type="Proteomes" id="UP001499884"/>
    </source>
</evidence>
<dbReference type="EMBL" id="BAABEP010000004">
    <property type="protein sequence ID" value="GAA3714643.1"/>
    <property type="molecule type" value="Genomic_DNA"/>
</dbReference>
<proteinExistence type="predicted"/>
<keyword evidence="3" id="KW-1185">Reference proteome</keyword>
<feature type="region of interest" description="Disordered" evidence="1">
    <location>
        <begin position="1"/>
        <end position="25"/>
    </location>
</feature>
<accession>A0ABP7E7V9</accession>